<evidence type="ECO:0000313" key="2">
    <source>
        <dbReference type="EMBL" id="KAF6841001.1"/>
    </source>
</evidence>
<accession>A0A8H6U5G9</accession>
<gene>
    <name evidence="2" type="ORF">CMUS01_03721</name>
</gene>
<dbReference type="AlphaFoldDB" id="A0A8H6U5G9"/>
<reference evidence="2" key="1">
    <citation type="journal article" date="2020" name="Phytopathology">
        <title>Genome Sequence Resources of Colletotrichum truncatum, C. plurivorum, C. musicola, and C. sojae: Four Species Pathogenic to Soybean (Glycine max).</title>
        <authorList>
            <person name="Rogerio F."/>
            <person name="Boufleur T.R."/>
            <person name="Ciampi-Guillardi M."/>
            <person name="Sukno S.A."/>
            <person name="Thon M.R."/>
            <person name="Massola Junior N.S."/>
            <person name="Baroncelli R."/>
        </authorList>
    </citation>
    <scope>NUCLEOTIDE SEQUENCE</scope>
    <source>
        <strain evidence="2">LFN0074</strain>
    </source>
</reference>
<name>A0A8H6U5G9_9PEZI</name>
<dbReference type="Proteomes" id="UP000639643">
    <property type="component" value="Unassembled WGS sequence"/>
</dbReference>
<dbReference type="OrthoDB" id="5347061at2759"/>
<feature type="domain" description="Heterokaryon incompatibility" evidence="1">
    <location>
        <begin position="208"/>
        <end position="391"/>
    </location>
</feature>
<keyword evidence="3" id="KW-1185">Reference proteome</keyword>
<protein>
    <submittedName>
        <fullName evidence="2">Het domain protein</fullName>
    </submittedName>
</protein>
<evidence type="ECO:0000313" key="3">
    <source>
        <dbReference type="Proteomes" id="UP000639643"/>
    </source>
</evidence>
<dbReference type="PANTHER" id="PTHR33112:SF10">
    <property type="entry name" value="TOL"/>
    <property type="match status" value="1"/>
</dbReference>
<dbReference type="EMBL" id="WIGM01000093">
    <property type="protein sequence ID" value="KAF6841001.1"/>
    <property type="molecule type" value="Genomic_DNA"/>
</dbReference>
<evidence type="ECO:0000259" key="1">
    <source>
        <dbReference type="Pfam" id="PF06985"/>
    </source>
</evidence>
<sequence>MRELTPCGLCMRVIDTITLPDSSSSLKTLEWHFETKQVVESKQSCPLCDAIWELLLAPSLSASVDRFEDIAHDTCLPVTLKVSNVTNTKQWKALTWASLNVSLEVPKHGFTYLGEGTIGIYAEGSTKNNGHRHPQFWISGRTKPHLTEAEDRILCAKAWLEDCEAGCHLECEPSTMYLPTRLIEVRPDQVLRLVSTHGLGQAQGRVRYATLSYCWGSLYEHNLLKTKEATLESYHAAIPETSLPKTFRDAIRTARSLDIPYLWIDSLCIVQDDLEDWRREAARMKDVYAGSTITIAASDGLNSSWGCYPGSDDSLEPVMDIAQADRGYQRRVANAGSRIVTVDKYVRSFSFRRPDINTGWPINFMVRFRSLDPQEIRRRTHLSKRGWAFQEQLLSHRILHCLDSELHWQCRHEYKTQSGQPLFQDDGLDYHCDHSKTTPEGVKNWHKWVEDYSRREFTVLSDRIPAFAGISDYYWSITGQSVVLGMRRDSLAKDLSWVRAGPQRPQIGGTNVPSWSWMSCNAPVWFDFWTFDEGYEGLVQDHVSSSVWHVDWTGLAMTSPIRSTMFLVKGPVKEVMLRIAPEAKNFNPPYFLVGSGQESDFSEHPIPWDCAGRFDDETHPGDVEASYTCLLLRSRLHKTSRRVKETFLILAPIVEMVTLADDDVVECSGFRRVGIASIEGTERTFGNSKVKTLELF</sequence>
<organism evidence="2 3">
    <name type="scientific">Colletotrichum musicola</name>
    <dbReference type="NCBI Taxonomy" id="2175873"/>
    <lineage>
        <taxon>Eukaryota</taxon>
        <taxon>Fungi</taxon>
        <taxon>Dikarya</taxon>
        <taxon>Ascomycota</taxon>
        <taxon>Pezizomycotina</taxon>
        <taxon>Sordariomycetes</taxon>
        <taxon>Hypocreomycetidae</taxon>
        <taxon>Glomerellales</taxon>
        <taxon>Glomerellaceae</taxon>
        <taxon>Colletotrichum</taxon>
        <taxon>Colletotrichum orchidearum species complex</taxon>
    </lineage>
</organism>
<dbReference type="Pfam" id="PF06985">
    <property type="entry name" value="HET"/>
    <property type="match status" value="1"/>
</dbReference>
<dbReference type="InterPro" id="IPR010730">
    <property type="entry name" value="HET"/>
</dbReference>
<comment type="caution">
    <text evidence="2">The sequence shown here is derived from an EMBL/GenBank/DDBJ whole genome shotgun (WGS) entry which is preliminary data.</text>
</comment>
<proteinExistence type="predicted"/>
<dbReference type="PANTHER" id="PTHR33112">
    <property type="entry name" value="DOMAIN PROTEIN, PUTATIVE-RELATED"/>
    <property type="match status" value="1"/>
</dbReference>